<protein>
    <submittedName>
        <fullName evidence="1">Ras GEF</fullName>
    </submittedName>
</protein>
<keyword evidence="2" id="KW-1185">Reference proteome</keyword>
<sequence length="1176" mass="131435">MRHSIRGLPAIPTAPATKERSPSRDFWIPQVTDNGQIYYANTETGQLSRDLPKDTEDDISSGDLAGLTISQSSSRAGTGATLGLTYAVDLDQPGADVGAHSLPETADPVLAEESPYGYQKNNGSSITAGLPAHLQQELPFPDTNMTFGRARAQTDSSPSPSNPGNRLPGISSDFSTQLRQRSQSTSERSRLFPSHQRASSMDQTPSSTSFGQTTSVVRQGSRLKQASTFRALPDVEERKSELEASSSRSSTPILDQALSPSRPELVTDLLDHSQACIASVITHLQQFGIPRVAVDEEIIDNLINSIITSIRDLLYVCGSPFGHTPSHSKESRDRRSVSTASQTLLVPAQRRAIGTLSKFLCSARAVLNEGPWTMSDNVSNLVLDAEELDRSVVDFVDVAQRCRNQELHGDQGLRRLLGYFTAPHAGVGKAGAGAAGIWKGYGWVNIDGNEEAPRRSLDTSTFNQFVSLVAEVQEKSALFTSMLRETRSAEAVISAGQALTKELSSLLLFLGDMHIARHVDIDPVNQENLPDGALYLRAVEKARVLVRSFEAVTQALYDDGAALFTTTQRVRHVDECDAWRGRDESYDVLEALSNSLDFNLQLVRQTLEGLLFAGKEQTEILERCNKSPIEWRMSHRSLAVPLLSDDAYDPFINDSYDTVDVDPDAILRKVSATYSPAPPQGPPSPPVSISGKPTVKAANSNELWDAKDDEDLGITKTPPKAHRKIINFFGEDAPSHYVNLLNAENEPWFLRPKYDPAEILVDPDGTVRGGTVPALVERLTAHEHRIDPGFIKAFLMTYKSFVPLDELFKLLVERFWIQPPPGLNAQELDRWRKEKQHFIRMRVFNAIKSMVVDGHVLEKEDMYILDQMEEFVSRDEVINLPAAKRLLDNIKSAKRGQDPKLTINPSHEPPPPPIVPKRNEFLEIDALELARQLTITESQLYQKIRPAECLQRSKDSKDEHHDNIANFIRRTNRVANWVAHTVLQKDDPRRRAAVLRHFITIADRCRHLQNFSTMLAIVSGLNSSPIRRLQRSWGLVNAKLMSQLEACETIYNSYRNFNVYRSALAKVSPPCIPFIGVFLTALTHIQDGSKDYLPGDLVNFRKRQKKSEVVQELQRWQTSPHNFHPLPSVLAYLDESLDFFGDRDVGEVFWQLSLEREPREKDEDRLARMLHESGFF</sequence>
<gene>
    <name evidence="1" type="ORF">BV22DRAFT_1064104</name>
</gene>
<comment type="caution">
    <text evidence="1">The sequence shown here is derived from an EMBL/GenBank/DDBJ whole genome shotgun (WGS) entry which is preliminary data.</text>
</comment>
<organism evidence="1 2">
    <name type="scientific">Leucogyrophana mollusca</name>
    <dbReference type="NCBI Taxonomy" id="85980"/>
    <lineage>
        <taxon>Eukaryota</taxon>
        <taxon>Fungi</taxon>
        <taxon>Dikarya</taxon>
        <taxon>Basidiomycota</taxon>
        <taxon>Agaricomycotina</taxon>
        <taxon>Agaricomycetes</taxon>
        <taxon>Agaricomycetidae</taxon>
        <taxon>Boletales</taxon>
        <taxon>Boletales incertae sedis</taxon>
        <taxon>Leucogyrophana</taxon>
    </lineage>
</organism>
<evidence type="ECO:0000313" key="1">
    <source>
        <dbReference type="EMBL" id="KAH7925881.1"/>
    </source>
</evidence>
<proteinExistence type="predicted"/>
<accession>A0ACB8BJ36</accession>
<evidence type="ECO:0000313" key="2">
    <source>
        <dbReference type="Proteomes" id="UP000790709"/>
    </source>
</evidence>
<reference evidence="1" key="1">
    <citation type="journal article" date="2021" name="New Phytol.">
        <title>Evolutionary innovations through gain and loss of genes in the ectomycorrhizal Boletales.</title>
        <authorList>
            <person name="Wu G."/>
            <person name="Miyauchi S."/>
            <person name="Morin E."/>
            <person name="Kuo A."/>
            <person name="Drula E."/>
            <person name="Varga T."/>
            <person name="Kohler A."/>
            <person name="Feng B."/>
            <person name="Cao Y."/>
            <person name="Lipzen A."/>
            <person name="Daum C."/>
            <person name="Hundley H."/>
            <person name="Pangilinan J."/>
            <person name="Johnson J."/>
            <person name="Barry K."/>
            <person name="LaButti K."/>
            <person name="Ng V."/>
            <person name="Ahrendt S."/>
            <person name="Min B."/>
            <person name="Choi I.G."/>
            <person name="Park H."/>
            <person name="Plett J.M."/>
            <person name="Magnuson J."/>
            <person name="Spatafora J.W."/>
            <person name="Nagy L.G."/>
            <person name="Henrissat B."/>
            <person name="Grigoriev I.V."/>
            <person name="Yang Z.L."/>
            <person name="Xu J."/>
            <person name="Martin F.M."/>
        </authorList>
    </citation>
    <scope>NUCLEOTIDE SEQUENCE</scope>
    <source>
        <strain evidence="1">KUC20120723A-06</strain>
    </source>
</reference>
<name>A0ACB8BJ36_9AGAM</name>
<dbReference type="EMBL" id="MU266393">
    <property type="protein sequence ID" value="KAH7925881.1"/>
    <property type="molecule type" value="Genomic_DNA"/>
</dbReference>
<dbReference type="Proteomes" id="UP000790709">
    <property type="component" value="Unassembled WGS sequence"/>
</dbReference>